<dbReference type="Pfam" id="PF10400">
    <property type="entry name" value="Vir_act_alpha_C"/>
    <property type="match status" value="1"/>
</dbReference>
<gene>
    <name evidence="3" type="ORF">FC39_GL000406</name>
</gene>
<dbReference type="eggNOG" id="COG1695">
    <property type="taxonomic scope" value="Bacteria"/>
</dbReference>
<protein>
    <submittedName>
        <fullName evidence="3">Padr family transcriptional regulator</fullName>
    </submittedName>
</protein>
<organism evidence="3 4">
    <name type="scientific">Lactobacillus hamsteri DSM 5661 = JCM 6256</name>
    <dbReference type="NCBI Taxonomy" id="1423754"/>
    <lineage>
        <taxon>Bacteria</taxon>
        <taxon>Bacillati</taxon>
        <taxon>Bacillota</taxon>
        <taxon>Bacilli</taxon>
        <taxon>Lactobacillales</taxon>
        <taxon>Lactobacillaceae</taxon>
        <taxon>Lactobacillus</taxon>
    </lineage>
</organism>
<accession>A0A0R1YEB9</accession>
<dbReference type="Proteomes" id="UP000051223">
    <property type="component" value="Unassembled WGS sequence"/>
</dbReference>
<dbReference type="SUPFAM" id="SSF46785">
    <property type="entry name" value="Winged helix' DNA-binding domain"/>
    <property type="match status" value="1"/>
</dbReference>
<reference evidence="3 4" key="1">
    <citation type="journal article" date="2015" name="Genome Announc.">
        <title>Expanding the biotechnology potential of lactobacilli through comparative genomics of 213 strains and associated genera.</title>
        <authorList>
            <person name="Sun Z."/>
            <person name="Harris H.M."/>
            <person name="McCann A."/>
            <person name="Guo C."/>
            <person name="Argimon S."/>
            <person name="Zhang W."/>
            <person name="Yang X."/>
            <person name="Jeffery I.B."/>
            <person name="Cooney J.C."/>
            <person name="Kagawa T.F."/>
            <person name="Liu W."/>
            <person name="Song Y."/>
            <person name="Salvetti E."/>
            <person name="Wrobel A."/>
            <person name="Rasinkangas P."/>
            <person name="Parkhill J."/>
            <person name="Rea M.C."/>
            <person name="O'Sullivan O."/>
            <person name="Ritari J."/>
            <person name="Douillard F.P."/>
            <person name="Paul Ross R."/>
            <person name="Yang R."/>
            <person name="Briner A.E."/>
            <person name="Felis G.E."/>
            <person name="de Vos W.M."/>
            <person name="Barrangou R."/>
            <person name="Klaenhammer T.R."/>
            <person name="Caufield P.W."/>
            <person name="Cui Y."/>
            <person name="Zhang H."/>
            <person name="O'Toole P.W."/>
        </authorList>
    </citation>
    <scope>NUCLEOTIDE SEQUENCE [LARGE SCALE GENOMIC DNA]</scope>
    <source>
        <strain evidence="3 4">DSM 5661</strain>
    </source>
</reference>
<dbReference type="InterPro" id="IPR036390">
    <property type="entry name" value="WH_DNA-bd_sf"/>
</dbReference>
<dbReference type="PANTHER" id="PTHR43252">
    <property type="entry name" value="TRANSCRIPTIONAL REGULATOR YQJI"/>
    <property type="match status" value="1"/>
</dbReference>
<dbReference type="RefSeq" id="WP_025080761.1">
    <property type="nucleotide sequence ID" value="NZ_AZGI01000014.1"/>
</dbReference>
<dbReference type="PATRIC" id="fig|1423754.3.peg.420"/>
<sequence>MPKKRVLPYIILGILKQNPGLSGKEITEQFTCEIGEFWKASHSQIYPELKKMLADKWIEKRSKEDNAKEIDYFLTLNGKSVLKEWIDQPLELPVNRDPFSLKMFFINDKDDPRVNELIDEEKRLLKEQLAHLKMREALLFDDEKRIQQNYGHYLILTRAISRIEGQIAWLKSIK</sequence>
<dbReference type="InterPro" id="IPR018309">
    <property type="entry name" value="Tscrpt_reg_PadR_C"/>
</dbReference>
<feature type="domain" description="Transcription regulator PadR C-terminal" evidence="2">
    <location>
        <begin position="96"/>
        <end position="172"/>
    </location>
</feature>
<dbReference type="Gene3D" id="6.10.140.190">
    <property type="match status" value="1"/>
</dbReference>
<comment type="caution">
    <text evidence="3">The sequence shown here is derived from an EMBL/GenBank/DDBJ whole genome shotgun (WGS) entry which is preliminary data.</text>
</comment>
<dbReference type="InterPro" id="IPR005149">
    <property type="entry name" value="Tscrpt_reg_PadR_N"/>
</dbReference>
<name>A0A0R1YEB9_9LACO</name>
<keyword evidence="4" id="KW-1185">Reference proteome</keyword>
<dbReference type="Gene3D" id="1.10.10.10">
    <property type="entry name" value="Winged helix-like DNA-binding domain superfamily/Winged helix DNA-binding domain"/>
    <property type="match status" value="1"/>
</dbReference>
<dbReference type="Pfam" id="PF03551">
    <property type="entry name" value="PadR"/>
    <property type="match status" value="1"/>
</dbReference>
<dbReference type="PANTHER" id="PTHR43252:SF4">
    <property type="entry name" value="TRANSCRIPTIONAL REGULATORY PROTEIN"/>
    <property type="match status" value="1"/>
</dbReference>
<feature type="domain" description="Transcription regulator PadR N-terminal" evidence="1">
    <location>
        <begin position="11"/>
        <end position="84"/>
    </location>
</feature>
<dbReference type="OrthoDB" id="9783723at2"/>
<evidence type="ECO:0000313" key="3">
    <source>
        <dbReference type="EMBL" id="KRM40591.1"/>
    </source>
</evidence>
<proteinExistence type="predicted"/>
<dbReference type="AlphaFoldDB" id="A0A0R1YEB9"/>
<evidence type="ECO:0000259" key="2">
    <source>
        <dbReference type="Pfam" id="PF10400"/>
    </source>
</evidence>
<dbReference type="STRING" id="1423754.FC39_GL000406"/>
<dbReference type="EMBL" id="AZGI01000014">
    <property type="protein sequence ID" value="KRM40591.1"/>
    <property type="molecule type" value="Genomic_DNA"/>
</dbReference>
<dbReference type="InterPro" id="IPR036388">
    <property type="entry name" value="WH-like_DNA-bd_sf"/>
</dbReference>
<evidence type="ECO:0000259" key="1">
    <source>
        <dbReference type="Pfam" id="PF03551"/>
    </source>
</evidence>
<evidence type="ECO:0000313" key="4">
    <source>
        <dbReference type="Proteomes" id="UP000051223"/>
    </source>
</evidence>